<reference evidence="1" key="1">
    <citation type="submission" date="2020-10" db="EMBL/GenBank/DDBJ databases">
        <authorList>
            <person name="Han B."/>
            <person name="Lu T."/>
            <person name="Zhao Q."/>
            <person name="Huang X."/>
            <person name="Zhao Y."/>
        </authorList>
    </citation>
    <scope>NUCLEOTIDE SEQUENCE</scope>
</reference>
<dbReference type="PROSITE" id="PS00141">
    <property type="entry name" value="ASP_PROTEASE"/>
    <property type="match status" value="1"/>
</dbReference>
<name>A0A811MSV7_9POAL</name>
<evidence type="ECO:0000313" key="2">
    <source>
        <dbReference type="Proteomes" id="UP000604825"/>
    </source>
</evidence>
<dbReference type="Pfam" id="PF08284">
    <property type="entry name" value="RVP_2"/>
    <property type="match status" value="1"/>
</dbReference>
<proteinExistence type="predicted"/>
<protein>
    <recommendedName>
        <fullName evidence="3">Retrotransposon gag domain-containing protein</fullName>
    </recommendedName>
</protein>
<comment type="caution">
    <text evidence="1">The sequence shown here is derived from an EMBL/GenBank/DDBJ whole genome shotgun (WGS) entry which is preliminary data.</text>
</comment>
<dbReference type="GO" id="GO:0006508">
    <property type="term" value="P:proteolysis"/>
    <property type="evidence" value="ECO:0007669"/>
    <property type="project" value="InterPro"/>
</dbReference>
<dbReference type="AlphaFoldDB" id="A0A811MSV7"/>
<accession>A0A811MSV7</accession>
<dbReference type="GO" id="GO:0004190">
    <property type="term" value="F:aspartic-type endopeptidase activity"/>
    <property type="evidence" value="ECO:0007669"/>
    <property type="project" value="InterPro"/>
</dbReference>
<dbReference type="InterPro" id="IPR001969">
    <property type="entry name" value="Aspartic_peptidase_AS"/>
</dbReference>
<dbReference type="Gene3D" id="2.40.70.10">
    <property type="entry name" value="Acid Proteases"/>
    <property type="match status" value="1"/>
</dbReference>
<dbReference type="Proteomes" id="UP000604825">
    <property type="component" value="Unassembled WGS sequence"/>
</dbReference>
<dbReference type="EMBL" id="CAJGYO010000002">
    <property type="protein sequence ID" value="CAD6210365.1"/>
    <property type="molecule type" value="Genomic_DNA"/>
</dbReference>
<dbReference type="InterPro" id="IPR021109">
    <property type="entry name" value="Peptidase_aspartic_dom_sf"/>
</dbReference>
<keyword evidence="2" id="KW-1185">Reference proteome</keyword>
<sequence length="406" mass="44551">MGPDQKALLVELDKRFAAQEKRFDGLEQKLDSTAASFSTRLDTLESAAKVFDEWRPGVDGVIDDLRIEVNKLATLKLEFGKISKYMERSSVRDRARHQVGVGSCVTKRASIHDAKPVLSPNFKSPGYGDFQAAPCPTHGIRSHSAQWALCQNREPGRDEHELLLRRLFQIRQTGPINEYIDQFVTLVDDLKAYAKHPDPLYYTQRFIDGLCDDIKVVILVQRPSTLDTACVLAQLQEEALEGDDEDGSGPSSPTASQIMMHLSVAATMGKASPKTFCLSSDIQGRALSILVDSGSSHTFLSTSVAASLTDVQQLVPPVTVQVANGAVLLCHSHIPNGNWSVQGCSFSADLKILPLSSYDMILGIDWLSSFSLMQVHWAQRWLSIPYQGTTAVLLGDAPDLPVESVI</sequence>
<evidence type="ECO:0000313" key="1">
    <source>
        <dbReference type="EMBL" id="CAD6210365.1"/>
    </source>
</evidence>
<evidence type="ECO:0008006" key="3">
    <source>
        <dbReference type="Google" id="ProtNLM"/>
    </source>
</evidence>
<dbReference type="SUPFAM" id="SSF50630">
    <property type="entry name" value="Acid proteases"/>
    <property type="match status" value="1"/>
</dbReference>
<dbReference type="OrthoDB" id="696591at2759"/>
<organism evidence="1 2">
    <name type="scientific">Miscanthus lutarioriparius</name>
    <dbReference type="NCBI Taxonomy" id="422564"/>
    <lineage>
        <taxon>Eukaryota</taxon>
        <taxon>Viridiplantae</taxon>
        <taxon>Streptophyta</taxon>
        <taxon>Embryophyta</taxon>
        <taxon>Tracheophyta</taxon>
        <taxon>Spermatophyta</taxon>
        <taxon>Magnoliopsida</taxon>
        <taxon>Liliopsida</taxon>
        <taxon>Poales</taxon>
        <taxon>Poaceae</taxon>
        <taxon>PACMAD clade</taxon>
        <taxon>Panicoideae</taxon>
        <taxon>Andropogonodae</taxon>
        <taxon>Andropogoneae</taxon>
        <taxon>Saccharinae</taxon>
        <taxon>Miscanthus</taxon>
    </lineage>
</organism>
<gene>
    <name evidence="1" type="ORF">NCGR_LOCUS6455</name>
</gene>
<dbReference type="CDD" id="cd00303">
    <property type="entry name" value="retropepsin_like"/>
    <property type="match status" value="1"/>
</dbReference>